<sequence length="1154" mass="131261">MADVDFYNAQRKKCKFILNFSKCVICQQKSEEDLIQFSEKSKIAFFEALEARQDELLQKFLHEFQSIEQIPKDSLNIVYHRSCYKSYTSKHNILSVCTSRDATIIPGEVSSHAPAKCTRSQLKTFGWNVCIVCMKEKYKKKKILHHLETRSRLLSILEAAKLLKDFPMISLLEEENILEKALYHNPCVTMYIAKSKMAQIVTPQNAVENAYEVAFGKLTSEIEVKIFDMKQIADMSSLHQLFLSYLPSDVPRAFSQKRLRRWLEKHYGKRINIEMGRTGQGISSLVISSEVNVCEAVRTKALSAPDDDLHFESSNKETLTDDQILHRAAAILRKDINEMKIDLKTYPDSSEVSIENSLQRIPSNLNQFILWLIDDNCHRKSQTATNGSKMRQSLAISECLVSLSRDTFTPFHLALALHVHHEYGSKNTVELLHSHGFCASYTEVRRFLTSVADCEISRHCSNDTSLSAGLVPVSMGGLLIQEGADNVDINSETIDGKDTFHSMARVIFQERAVSSSLSARRIEPRFSRGIERSQKQDDSADAILRCFSFQKPSTRPEPPKYTDPNDAILACSSEVFPAKDIMWVLLRTINRNILPGLTFSGIPNVQKIPFWTGFNASISKPNDFYNVAVYEPIIDGKPSEMATVYTAMKRCIAMSKRAGQSHSIQTFDQQLYSIAQQVKWAHPDLFDTHILRLGGFHMLSCYIASIGKLWADGGLRDLLVDSGVYAGNTVEHMLNWKEFNRGVRALTLVFETLVTLQYQAFWNWCFQQERLNEISDAVLDQLKQFHLNYQVTHDQESFIRLEEIYRTSIDPMIDEFRTWGCSTSPTFQYWDMLIQAIQVMLSFIRAEREGTWSLHLKAVADMIPYFFVTNRTNYCRWTPVYLLDMISLPDEVRTSFNEGKFAIRQIPGFFNGIWSDMATEKTVIKDMKGVGGIVGMTQNKSALLRWSMTKHTPAAYSRSLQDRTSCGVQSSQVPHQEVSPASMKRDEEHVQQLLMHFEQNMTDPFEVEKHPPCLLNVSSGMLASKEVQESLLTALNQGYAMLVDFLQRSFDSNTSGSFYKPIPKSKLKSFATMSCKARSDTTKGSAGHVNPEILFRRALLLSHVRPDVSLETVLSYPVGPVPISLFHEDGSIRKTNKSELATQLETLVKKKKKP</sequence>
<gene>
    <name evidence="1" type="ORF">FSP39_006702</name>
</gene>
<dbReference type="EMBL" id="VSWD01000007">
    <property type="protein sequence ID" value="KAK3097137.1"/>
    <property type="molecule type" value="Genomic_DNA"/>
</dbReference>
<dbReference type="PANTHER" id="PTHR47018">
    <property type="entry name" value="CXC DOMAIN-CONTAINING PROTEIN-RELATED"/>
    <property type="match status" value="1"/>
</dbReference>
<evidence type="ECO:0000313" key="2">
    <source>
        <dbReference type="Proteomes" id="UP001186944"/>
    </source>
</evidence>
<accession>A0AA89C032</accession>
<proteinExistence type="predicted"/>
<reference evidence="1" key="1">
    <citation type="submission" date="2019-08" db="EMBL/GenBank/DDBJ databases">
        <title>The improved chromosome-level genome for the pearl oyster Pinctada fucata martensii using PacBio sequencing and Hi-C.</title>
        <authorList>
            <person name="Zheng Z."/>
        </authorList>
    </citation>
    <scope>NUCLEOTIDE SEQUENCE</scope>
    <source>
        <strain evidence="1">ZZ-2019</strain>
        <tissue evidence="1">Adductor muscle</tissue>
    </source>
</reference>
<name>A0AA89C032_PINIB</name>
<dbReference type="AlphaFoldDB" id="A0AA89C032"/>
<dbReference type="PANTHER" id="PTHR47018:SF3">
    <property type="entry name" value="MYCBP-ASSOCIATED PROTEIN"/>
    <property type="match status" value="1"/>
</dbReference>
<keyword evidence="2" id="KW-1185">Reference proteome</keyword>
<protein>
    <submittedName>
        <fullName evidence="1">Uncharacterized protein</fullName>
    </submittedName>
</protein>
<organism evidence="1 2">
    <name type="scientific">Pinctada imbricata</name>
    <name type="common">Atlantic pearl-oyster</name>
    <name type="synonym">Pinctada martensii</name>
    <dbReference type="NCBI Taxonomy" id="66713"/>
    <lineage>
        <taxon>Eukaryota</taxon>
        <taxon>Metazoa</taxon>
        <taxon>Spiralia</taxon>
        <taxon>Lophotrochozoa</taxon>
        <taxon>Mollusca</taxon>
        <taxon>Bivalvia</taxon>
        <taxon>Autobranchia</taxon>
        <taxon>Pteriomorphia</taxon>
        <taxon>Pterioida</taxon>
        <taxon>Pterioidea</taxon>
        <taxon>Pteriidae</taxon>
        <taxon>Pinctada</taxon>
    </lineage>
</organism>
<dbReference type="Proteomes" id="UP001186944">
    <property type="component" value="Unassembled WGS sequence"/>
</dbReference>
<evidence type="ECO:0000313" key="1">
    <source>
        <dbReference type="EMBL" id="KAK3097137.1"/>
    </source>
</evidence>
<comment type="caution">
    <text evidence="1">The sequence shown here is derived from an EMBL/GenBank/DDBJ whole genome shotgun (WGS) entry which is preliminary data.</text>
</comment>